<evidence type="ECO:0000313" key="21">
    <source>
        <dbReference type="Proteomes" id="UP000383932"/>
    </source>
</evidence>
<comment type="subcellular location">
    <subcellularLocation>
        <location evidence="3">Endomembrane system</location>
    </subcellularLocation>
    <subcellularLocation>
        <location evidence="1">Membrane</location>
        <topology evidence="1">Multi-pass membrane protein</topology>
    </subcellularLocation>
    <subcellularLocation>
        <location evidence="2">Mitochondrion inner membrane</location>
    </subcellularLocation>
</comment>
<feature type="region of interest" description="Disordered" evidence="17">
    <location>
        <begin position="684"/>
        <end position="750"/>
    </location>
</feature>
<keyword evidence="13" id="KW-0406">Ion transport</keyword>
<organism evidence="20 21">
    <name type="scientific">Ceratobasidium theobromae</name>
    <dbReference type="NCBI Taxonomy" id="1582974"/>
    <lineage>
        <taxon>Eukaryota</taxon>
        <taxon>Fungi</taxon>
        <taxon>Dikarya</taxon>
        <taxon>Basidiomycota</taxon>
        <taxon>Agaricomycotina</taxon>
        <taxon>Agaricomycetes</taxon>
        <taxon>Cantharellales</taxon>
        <taxon>Ceratobasidiaceae</taxon>
        <taxon>Ceratobasidium</taxon>
    </lineage>
</organism>
<evidence type="ECO:0000256" key="3">
    <source>
        <dbReference type="ARBA" id="ARBA00004308"/>
    </source>
</evidence>
<evidence type="ECO:0000256" key="6">
    <source>
        <dbReference type="ARBA" id="ARBA00022448"/>
    </source>
</evidence>
<dbReference type="PROSITE" id="PS51072">
    <property type="entry name" value="MHD"/>
    <property type="match status" value="1"/>
</dbReference>
<keyword evidence="11" id="KW-0653">Protein transport</keyword>
<reference evidence="20 21" key="1">
    <citation type="journal article" date="2019" name="Fungal Biol. Biotechnol.">
        <title>Draft genome sequence of fastidious pathogen Ceratobasidium theobromae, which causes vascular-streak dieback in Theobroma cacao.</title>
        <authorList>
            <person name="Ali S.S."/>
            <person name="Asman A."/>
            <person name="Shao J."/>
            <person name="Firmansyah A.P."/>
            <person name="Susilo A.W."/>
            <person name="Rosmana A."/>
            <person name="McMahon P."/>
            <person name="Junaid M."/>
            <person name="Guest D."/>
            <person name="Kheng T.Y."/>
            <person name="Meinhardt L.W."/>
            <person name="Bailey B.A."/>
        </authorList>
    </citation>
    <scope>NUCLEOTIDE SEQUENCE [LARGE SCALE GENOMIC DNA]</scope>
    <source>
        <strain evidence="20 21">CT2</strain>
    </source>
</reference>
<name>A0A5N5QS79_9AGAM</name>
<keyword evidence="8 18" id="KW-0812">Transmembrane</keyword>
<feature type="domain" description="MHD" evidence="19">
    <location>
        <begin position="181"/>
        <end position="461"/>
    </location>
</feature>
<dbReference type="GO" id="GO:0005743">
    <property type="term" value="C:mitochondrial inner membrane"/>
    <property type="evidence" value="ECO:0007669"/>
    <property type="project" value="UniProtKB-SubCell"/>
</dbReference>
<evidence type="ECO:0000256" key="11">
    <source>
        <dbReference type="ARBA" id="ARBA00022927"/>
    </source>
</evidence>
<sequence>MKVFILPETYQLLPSRPIIQTAFRTLPPSYTLLHIDTFASAQEKSSSVDPVLHVDSGENSVCCHRSAGGLHILCPVRGDVDPLFVFSFLDVVVQILQEYLGELSTASLKDNFDVVYQLLEEMLDEGYPLTTEPNALKDIVLPPSLLNKILAATGVSGLSSATPAPFSSPIPWRKAGLRYNHNEIYFDIIEELEATVGRQVSGNVVSSNVWGRIICKCSLSGAYLGVPANLHHVHTIPRLGTPDLSFALSNSKALRDYSFHPCVRLQKFLQAGSLSFVPPDGNFTLLTYQLPVPSPNPAAPPPLPIQLKSDVSLHEHGGTFEITVTARSSKMLENVIVEFRLGNSATGAECTYTGGGGQLGGGGFGVLTANGGSVRWAYDPQTKTLKWEIPSLTAMAQHLKGTFTCSEVTPKPSRSFLVMFEIPQHSLSMAKIDQLRVGGEAYKPYKGMASKSLAAAIVSARFIGAISLLTRLGRTGLASTRLLDSAGTVASLQAFRKRHSEAQRVHSQYAIQPTTVNIEHYRSVLKNQAVVDEAERILREFKPVEYDVNDHIKAIEAFEGKAVAKAEETSVRIDEELKNLQKTLANIEEARPFEDLTVDDVARARPEILKTVETMIKKGKFSVPVNDGQSQPLLQRSQVSFSYEIPGVGSGILLFLTTTDLTSLSSHPHRRTASSGVSGFTISAYSSPSPPPSSASPLILTTPIPPSQLRTSMAADDLAPPSAPFAKRPTSFASSQGSQSPSASQKNFRDSTSLSINYVPAKFSRPHSPGIHNRKPNKAGEPKRGGGLDAFGQGHNRMADRDDEDYEGVQFGGGPGWSSGKKPRLRWNRFKWIMFFMNICLTLYTATGLILCLLTWFNVWTHADIVRVGNGTELILSTVAASFGLLTSMIGWSGILLNNRAFLAVYTLFLWITFGLLVAPGYVTYKKKTFNLEGKVNAQWSTGIGLTGRLRIQNQLHCCGYFSPYVEATVSQTCYSRASLPGCKGGYLRFERDVLTSWYTVSFSLVPLQLACMISALLCSNHVTYRFGKGMMPKAYRLDLNSMAVIMDNYAQQLAEQYGEDVASEIMSRSRSNLQVDSQGYSSVRGGGETPAYNASTFNSQGGYGTLPHGGSEENIRR</sequence>
<evidence type="ECO:0000256" key="1">
    <source>
        <dbReference type="ARBA" id="ARBA00004141"/>
    </source>
</evidence>
<dbReference type="CDD" id="cd09252">
    <property type="entry name" value="AP-3_Mu3_Cterm"/>
    <property type="match status" value="1"/>
</dbReference>
<keyword evidence="9" id="KW-0375">Hydrogen ion transport</keyword>
<dbReference type="InterPro" id="IPR036228">
    <property type="entry name" value="ATP_synth_F0_dsu_sf_mt"/>
</dbReference>
<feature type="coiled-coil region" evidence="16">
    <location>
        <begin position="563"/>
        <end position="590"/>
    </location>
</feature>
<dbReference type="InterPro" id="IPR011012">
    <property type="entry name" value="Longin-like_dom_sf"/>
</dbReference>
<dbReference type="Gene3D" id="2.60.40.1170">
    <property type="entry name" value="Mu homology domain, subdomain B"/>
    <property type="match status" value="2"/>
</dbReference>
<dbReference type="SUPFAM" id="SSF64356">
    <property type="entry name" value="SNARE-like"/>
    <property type="match status" value="1"/>
</dbReference>
<protein>
    <recommendedName>
        <fullName evidence="5">ATP synthase subunit d, mitochondrial</fullName>
    </recommendedName>
</protein>
<feature type="transmembrane region" description="Helical" evidence="18">
    <location>
        <begin position="874"/>
        <end position="896"/>
    </location>
</feature>
<dbReference type="Gene3D" id="3.30.450.60">
    <property type="match status" value="1"/>
</dbReference>
<dbReference type="GO" id="GO:0045259">
    <property type="term" value="C:proton-transporting ATP synthase complex"/>
    <property type="evidence" value="ECO:0007669"/>
    <property type="project" value="UniProtKB-KW"/>
</dbReference>
<dbReference type="InterPro" id="IPR008689">
    <property type="entry name" value="ATP_synth_F0_dsu_mt"/>
</dbReference>
<dbReference type="Pfam" id="PF00928">
    <property type="entry name" value="Adap_comp_sub"/>
    <property type="match status" value="1"/>
</dbReference>
<dbReference type="Gene3D" id="6.10.280.70">
    <property type="match status" value="1"/>
</dbReference>
<evidence type="ECO:0000313" key="20">
    <source>
        <dbReference type="EMBL" id="KAB5594026.1"/>
    </source>
</evidence>
<evidence type="ECO:0000256" key="12">
    <source>
        <dbReference type="ARBA" id="ARBA00022989"/>
    </source>
</evidence>
<proteinExistence type="inferred from homology"/>
<dbReference type="GO" id="GO:0030131">
    <property type="term" value="C:clathrin adaptor complex"/>
    <property type="evidence" value="ECO:0007669"/>
    <property type="project" value="InterPro"/>
</dbReference>
<keyword evidence="15 18" id="KW-0472">Membrane</keyword>
<comment type="similarity">
    <text evidence="4">Belongs to the ATPase d subunit family.</text>
</comment>
<evidence type="ECO:0000256" key="15">
    <source>
        <dbReference type="ARBA" id="ARBA00023136"/>
    </source>
</evidence>
<dbReference type="InterPro" id="IPR018499">
    <property type="entry name" value="Tetraspanin/Peripherin"/>
</dbReference>
<dbReference type="PRINTS" id="PR00314">
    <property type="entry name" value="CLATHRINADPT"/>
</dbReference>
<keyword evidence="14" id="KW-0496">Mitochondrion</keyword>
<keyword evidence="7" id="KW-0138">CF(0)</keyword>
<evidence type="ECO:0000256" key="16">
    <source>
        <dbReference type="SAM" id="Coils"/>
    </source>
</evidence>
<dbReference type="PANTHER" id="PTHR10529">
    <property type="entry name" value="AP COMPLEX SUBUNIT MU"/>
    <property type="match status" value="1"/>
</dbReference>
<dbReference type="EMBL" id="SSOP01000026">
    <property type="protein sequence ID" value="KAB5594026.1"/>
    <property type="molecule type" value="Genomic_DNA"/>
</dbReference>
<evidence type="ECO:0000256" key="18">
    <source>
        <dbReference type="SAM" id="Phobius"/>
    </source>
</evidence>
<dbReference type="SUPFAM" id="SSF49447">
    <property type="entry name" value="Second domain of Mu2 adaptin subunit (ap50) of ap2 adaptor"/>
    <property type="match status" value="1"/>
</dbReference>
<dbReference type="GO" id="GO:0015078">
    <property type="term" value="F:proton transmembrane transporter activity"/>
    <property type="evidence" value="ECO:0007669"/>
    <property type="project" value="InterPro"/>
</dbReference>
<feature type="compositionally biased region" description="Low complexity" evidence="17">
    <location>
        <begin position="731"/>
        <end position="745"/>
    </location>
</feature>
<dbReference type="CDD" id="cd14837">
    <property type="entry name" value="AP3_Mu_N"/>
    <property type="match status" value="1"/>
</dbReference>
<evidence type="ECO:0000256" key="4">
    <source>
        <dbReference type="ARBA" id="ARBA00006842"/>
    </source>
</evidence>
<dbReference type="GO" id="GO:0015986">
    <property type="term" value="P:proton motive force-driven ATP synthesis"/>
    <property type="evidence" value="ECO:0007669"/>
    <property type="project" value="InterPro"/>
</dbReference>
<keyword evidence="21" id="KW-1185">Reference proteome</keyword>
<evidence type="ECO:0000256" key="5">
    <source>
        <dbReference type="ARBA" id="ARBA00021688"/>
    </source>
</evidence>
<comment type="caution">
    <text evidence="20">The sequence shown here is derived from an EMBL/GenBank/DDBJ whole genome shotgun (WGS) entry which is preliminary data.</text>
</comment>
<evidence type="ECO:0000256" key="2">
    <source>
        <dbReference type="ARBA" id="ARBA00004273"/>
    </source>
</evidence>
<evidence type="ECO:0000256" key="7">
    <source>
        <dbReference type="ARBA" id="ARBA00022547"/>
    </source>
</evidence>
<gene>
    <name evidence="20" type="ORF">CTheo_2495</name>
</gene>
<dbReference type="Pfam" id="PF05873">
    <property type="entry name" value="Mt_ATP-synt_D"/>
    <property type="match status" value="1"/>
</dbReference>
<dbReference type="Pfam" id="PF00335">
    <property type="entry name" value="Tetraspanin"/>
    <property type="match status" value="1"/>
</dbReference>
<dbReference type="SUPFAM" id="SSF161065">
    <property type="entry name" value="ATP synthase D chain-like"/>
    <property type="match status" value="1"/>
</dbReference>
<feature type="transmembrane region" description="Helical" evidence="18">
    <location>
        <begin position="832"/>
        <end position="859"/>
    </location>
</feature>
<feature type="region of interest" description="Disordered" evidence="17">
    <location>
        <begin position="762"/>
        <end position="792"/>
    </location>
</feature>
<keyword evidence="12 18" id="KW-1133">Transmembrane helix</keyword>
<dbReference type="Proteomes" id="UP000383932">
    <property type="component" value="Unassembled WGS sequence"/>
</dbReference>
<feature type="transmembrane region" description="Helical" evidence="18">
    <location>
        <begin position="903"/>
        <end position="923"/>
    </location>
</feature>
<dbReference type="PROSITE" id="PS00990">
    <property type="entry name" value="CLAT_ADAPTOR_M_1"/>
    <property type="match status" value="1"/>
</dbReference>
<dbReference type="GO" id="GO:0006886">
    <property type="term" value="P:intracellular protein transport"/>
    <property type="evidence" value="ECO:0007669"/>
    <property type="project" value="InterPro"/>
</dbReference>
<evidence type="ECO:0000259" key="19">
    <source>
        <dbReference type="PROSITE" id="PS51072"/>
    </source>
</evidence>
<dbReference type="GO" id="GO:0012505">
    <property type="term" value="C:endomembrane system"/>
    <property type="evidence" value="ECO:0007669"/>
    <property type="project" value="UniProtKB-SubCell"/>
</dbReference>
<keyword evidence="10" id="KW-0999">Mitochondrion inner membrane</keyword>
<feature type="region of interest" description="Disordered" evidence="17">
    <location>
        <begin position="1077"/>
        <end position="1118"/>
    </location>
</feature>
<dbReference type="InterPro" id="IPR018240">
    <property type="entry name" value="Clathrin_mu_CS"/>
</dbReference>
<dbReference type="InterPro" id="IPR036168">
    <property type="entry name" value="AP2_Mu_C_sf"/>
</dbReference>
<dbReference type="AlphaFoldDB" id="A0A5N5QS79"/>
<evidence type="ECO:0000256" key="17">
    <source>
        <dbReference type="SAM" id="MobiDB-lite"/>
    </source>
</evidence>
<evidence type="ECO:0000256" key="10">
    <source>
        <dbReference type="ARBA" id="ARBA00022792"/>
    </source>
</evidence>
<dbReference type="InterPro" id="IPR028565">
    <property type="entry name" value="MHD"/>
</dbReference>
<evidence type="ECO:0000256" key="14">
    <source>
        <dbReference type="ARBA" id="ARBA00023128"/>
    </source>
</evidence>
<keyword evidence="6" id="KW-0813">Transport</keyword>
<dbReference type="GO" id="GO:0016192">
    <property type="term" value="P:vesicle-mediated transport"/>
    <property type="evidence" value="ECO:0007669"/>
    <property type="project" value="InterPro"/>
</dbReference>
<dbReference type="InterPro" id="IPR050431">
    <property type="entry name" value="Adaptor_comp_med_subunit"/>
</dbReference>
<keyword evidence="16" id="KW-0175">Coiled coil</keyword>
<evidence type="ECO:0000256" key="9">
    <source>
        <dbReference type="ARBA" id="ARBA00022781"/>
    </source>
</evidence>
<evidence type="ECO:0000256" key="13">
    <source>
        <dbReference type="ARBA" id="ARBA00023065"/>
    </source>
</evidence>
<accession>A0A5N5QS79</accession>
<dbReference type="InterPro" id="IPR001392">
    <property type="entry name" value="Clathrin_mu"/>
</dbReference>
<evidence type="ECO:0000256" key="8">
    <source>
        <dbReference type="ARBA" id="ARBA00022692"/>
    </source>
</evidence>
<dbReference type="OrthoDB" id="2156690at2759"/>